<keyword evidence="1" id="KW-0472">Membrane</keyword>
<dbReference type="EMBL" id="AP009510">
    <property type="protein sequence ID" value="BAG13560.1"/>
    <property type="molecule type" value="Genomic_DNA"/>
</dbReference>
<keyword evidence="1" id="KW-1133">Transmembrane helix</keyword>
<gene>
    <name evidence="2" type="ordered locus">TGRD_077</name>
</gene>
<proteinExistence type="predicted"/>
<dbReference type="AlphaFoldDB" id="B1GZ78"/>
<organism evidence="2 3">
    <name type="scientific">Endomicrobium trichonymphae</name>
    <dbReference type="NCBI Taxonomy" id="1408204"/>
    <lineage>
        <taxon>Bacteria</taxon>
        <taxon>Pseudomonadati</taxon>
        <taxon>Elusimicrobiota</taxon>
        <taxon>Endomicrobiia</taxon>
        <taxon>Endomicrobiales</taxon>
        <taxon>Endomicrobiaceae</taxon>
        <taxon>Candidatus Endomicrobiellum</taxon>
    </lineage>
</organism>
<evidence type="ECO:0000313" key="3">
    <source>
        <dbReference type="Proteomes" id="UP000001691"/>
    </source>
</evidence>
<dbReference type="KEGG" id="rsd:TGRD_077"/>
<keyword evidence="3" id="KW-1185">Reference proteome</keyword>
<feature type="transmembrane region" description="Helical" evidence="1">
    <location>
        <begin position="6"/>
        <end position="29"/>
    </location>
</feature>
<accession>B1GZ78</accession>
<dbReference type="Proteomes" id="UP000001691">
    <property type="component" value="Chromosome"/>
</dbReference>
<protein>
    <submittedName>
        <fullName evidence="2">Uncharacterized protein</fullName>
    </submittedName>
</protein>
<sequence>MSSYYLIYFYIFILFIMPNPIKYTIFLYLSHYNSYLVIFERISIHTLNYHRHKHMKHPKQSATLPQTFSAIIILASFLGHFQLSPATNLHLSATSTPSLPINKNQ</sequence>
<feature type="transmembrane region" description="Helical" evidence="1">
    <location>
        <begin position="61"/>
        <end position="81"/>
    </location>
</feature>
<evidence type="ECO:0000313" key="2">
    <source>
        <dbReference type="EMBL" id="BAG13560.1"/>
    </source>
</evidence>
<evidence type="ECO:0000256" key="1">
    <source>
        <dbReference type="SAM" id="Phobius"/>
    </source>
</evidence>
<dbReference type="HOGENOM" id="CLU_2235415_0_0_0"/>
<reference evidence="3" key="1">
    <citation type="journal article" date="2008" name="Proc. Natl. Acad. Sci. U.S.A.">
        <title>Complete genome of the uncultured termite group 1 bacteria in a single host protist cell.</title>
        <authorList>
            <person name="Hongoh Y."/>
            <person name="Sharma V.K."/>
            <person name="Prakash T."/>
            <person name="Noda S."/>
            <person name="Taylor T.D."/>
            <person name="Kudo T."/>
            <person name="Sakaki Y."/>
            <person name="Toyoda A."/>
            <person name="Hattori M."/>
            <person name="Ohkuma M."/>
        </authorList>
    </citation>
    <scope>NUCLEOTIDE SEQUENCE [LARGE SCALE GENOMIC DNA]</scope>
    <source>
        <strain evidence="3">Rs-D17 genomovar Ri2008</strain>
    </source>
</reference>
<keyword evidence="1" id="KW-0812">Transmembrane</keyword>
<name>B1GZ78_ENDTX</name>